<dbReference type="PROSITE" id="PS00615">
    <property type="entry name" value="C_TYPE_LECTIN_1"/>
    <property type="match status" value="1"/>
</dbReference>
<gene>
    <name evidence="4" type="ORF">OJAV_G00224660</name>
</gene>
<dbReference type="AlphaFoldDB" id="A0A3S2MD06"/>
<dbReference type="InterPro" id="IPR018378">
    <property type="entry name" value="C-type_lectin_CS"/>
</dbReference>
<feature type="domain" description="C-type lectin" evidence="3">
    <location>
        <begin position="138"/>
        <end position="239"/>
    </location>
</feature>
<evidence type="ECO:0000259" key="3">
    <source>
        <dbReference type="PROSITE" id="PS50041"/>
    </source>
</evidence>
<name>A0A3S2MD06_ORYJA</name>
<evidence type="ECO:0000256" key="2">
    <source>
        <dbReference type="SAM" id="SignalP"/>
    </source>
</evidence>
<dbReference type="CDD" id="cd00037">
    <property type="entry name" value="CLECT"/>
    <property type="match status" value="1"/>
</dbReference>
<reference evidence="4 5" key="1">
    <citation type="submission" date="2018-11" db="EMBL/GenBank/DDBJ databases">
        <authorList>
            <person name="Lopez-Roques C."/>
            <person name="Donnadieu C."/>
            <person name="Bouchez O."/>
            <person name="Klopp C."/>
            <person name="Cabau C."/>
            <person name="Zahm M."/>
        </authorList>
    </citation>
    <scope>NUCLEOTIDE SEQUENCE [LARGE SCALE GENOMIC DNA]</scope>
    <source>
        <strain evidence="4">RS831</strain>
        <tissue evidence="4">Whole body</tissue>
    </source>
</reference>
<dbReference type="InterPro" id="IPR016186">
    <property type="entry name" value="C-type_lectin-like/link_sf"/>
</dbReference>
<keyword evidence="5" id="KW-1185">Reference proteome</keyword>
<feature type="domain" description="C-type lectin" evidence="3">
    <location>
        <begin position="251"/>
        <end position="358"/>
    </location>
</feature>
<dbReference type="PANTHER" id="PTHR45784:SF3">
    <property type="entry name" value="C-TYPE LECTIN DOMAIN FAMILY 4 MEMBER K-LIKE-RELATED"/>
    <property type="match status" value="1"/>
</dbReference>
<dbReference type="InterPro" id="IPR016187">
    <property type="entry name" value="CTDL_fold"/>
</dbReference>
<dbReference type="Pfam" id="PF00059">
    <property type="entry name" value="Lectin_C"/>
    <property type="match status" value="3"/>
</dbReference>
<dbReference type="EMBL" id="CM012459">
    <property type="protein sequence ID" value="RVE56750.1"/>
    <property type="molecule type" value="Genomic_DNA"/>
</dbReference>
<dbReference type="PROSITE" id="PS50041">
    <property type="entry name" value="C_TYPE_LECTIN_2"/>
    <property type="match status" value="3"/>
</dbReference>
<proteinExistence type="predicted"/>
<dbReference type="SUPFAM" id="SSF56436">
    <property type="entry name" value="C-type lectin-like"/>
    <property type="match status" value="3"/>
</dbReference>
<dbReference type="OrthoDB" id="8950604at2759"/>
<dbReference type="InterPro" id="IPR001304">
    <property type="entry name" value="C-type_lectin-like"/>
</dbReference>
<evidence type="ECO:0000313" key="4">
    <source>
        <dbReference type="EMBL" id="RVE56750.1"/>
    </source>
</evidence>
<keyword evidence="1" id="KW-1015">Disulfide bond</keyword>
<dbReference type="Gene3D" id="3.10.100.10">
    <property type="entry name" value="Mannose-Binding Protein A, subunit A"/>
    <property type="match status" value="3"/>
</dbReference>
<reference evidence="4 5" key="2">
    <citation type="submission" date="2019-01" db="EMBL/GenBank/DDBJ databases">
        <title>A chromosome length genome reference of the Java medaka (oryzias javanicus).</title>
        <authorList>
            <person name="Herpin A."/>
            <person name="Takehana Y."/>
            <person name="Naruse K."/>
            <person name="Ansai S."/>
            <person name="Kawaguchi M."/>
        </authorList>
    </citation>
    <scope>NUCLEOTIDE SEQUENCE [LARGE SCALE GENOMIC DNA]</scope>
    <source>
        <strain evidence="4">RS831</strain>
        <tissue evidence="4">Whole body</tissue>
    </source>
</reference>
<feature type="domain" description="C-type lectin" evidence="3">
    <location>
        <begin position="37"/>
        <end position="133"/>
    </location>
</feature>
<organism evidence="4 5">
    <name type="scientific">Oryzias javanicus</name>
    <name type="common">Javanese ricefish</name>
    <name type="synonym">Aplocheilus javanicus</name>
    <dbReference type="NCBI Taxonomy" id="123683"/>
    <lineage>
        <taxon>Eukaryota</taxon>
        <taxon>Metazoa</taxon>
        <taxon>Chordata</taxon>
        <taxon>Craniata</taxon>
        <taxon>Vertebrata</taxon>
        <taxon>Euteleostomi</taxon>
        <taxon>Actinopterygii</taxon>
        <taxon>Neopterygii</taxon>
        <taxon>Teleostei</taxon>
        <taxon>Neoteleostei</taxon>
        <taxon>Acanthomorphata</taxon>
        <taxon>Ovalentaria</taxon>
        <taxon>Atherinomorphae</taxon>
        <taxon>Beloniformes</taxon>
        <taxon>Adrianichthyidae</taxon>
        <taxon>Oryziinae</taxon>
        <taxon>Oryzias</taxon>
    </lineage>
</organism>
<accession>A0A3S2MD06</accession>
<dbReference type="PANTHER" id="PTHR45784">
    <property type="entry name" value="C-TYPE LECTIN DOMAIN FAMILY 20 MEMBER A-RELATED"/>
    <property type="match status" value="1"/>
</dbReference>
<feature type="chain" id="PRO_5018718390" description="C-type lectin domain-containing protein" evidence="2">
    <location>
        <begin position="20"/>
        <end position="366"/>
    </location>
</feature>
<protein>
    <recommendedName>
        <fullName evidence="3">C-type lectin domain-containing protein</fullName>
    </recommendedName>
</protein>
<dbReference type="SMART" id="SM00034">
    <property type="entry name" value="CLECT"/>
    <property type="match status" value="3"/>
</dbReference>
<sequence>MKALVLFILYAGLFEFRFARDRLQSFTCLKERFVPGKSSDYCTSINESLITIFDEEHVHVLLNCSTNCEVKDTGIWVGLGKKNRTGSTWSDGTEVTFHESSVTAGEFNQTCEALDNGTWKGFNCSERKFFMCNTRDGYIVIESQKNWCQALQFCKKNHGSLARIKSSEENERAKNESKGLTVWIGLVHDQWEWRDRKCSLYREWDKINDETSVFLKAQKPYSLDQAASSYDKCVVCSKGEVRIKVIRQESSWDEALTYCETFHSRLLWIEDQSDQNAVSSWLNHSSFDENAPRSLWIGLRQSALFGFWIWSDRMVNWSNWEDGDIPGKSPFNHCGVIDRKNFTWRNEDCNRKLPFLCEEDIAYLKN</sequence>
<evidence type="ECO:0000256" key="1">
    <source>
        <dbReference type="ARBA" id="ARBA00023157"/>
    </source>
</evidence>
<evidence type="ECO:0000313" key="5">
    <source>
        <dbReference type="Proteomes" id="UP000283210"/>
    </source>
</evidence>
<keyword evidence="2" id="KW-0732">Signal</keyword>
<feature type="signal peptide" evidence="2">
    <location>
        <begin position="1"/>
        <end position="19"/>
    </location>
</feature>
<dbReference type="Proteomes" id="UP000283210">
    <property type="component" value="Chromosome 23"/>
</dbReference>